<evidence type="ECO:0000256" key="5">
    <source>
        <dbReference type="ARBA" id="ARBA00022832"/>
    </source>
</evidence>
<dbReference type="InterPro" id="IPR015876">
    <property type="entry name" value="Acyl-CoA_DS"/>
</dbReference>
<dbReference type="GO" id="GO:0006633">
    <property type="term" value="P:fatty acid biosynthetic process"/>
    <property type="evidence" value="ECO:0007669"/>
    <property type="project" value="UniProtKB-KW"/>
</dbReference>
<feature type="transmembrane region" description="Helical" evidence="12">
    <location>
        <begin position="20"/>
        <end position="45"/>
    </location>
</feature>
<keyword evidence="11" id="KW-0275">Fatty acid biosynthesis</keyword>
<evidence type="ECO:0000256" key="12">
    <source>
        <dbReference type="SAM" id="Phobius"/>
    </source>
</evidence>
<evidence type="ECO:0000256" key="9">
    <source>
        <dbReference type="ARBA" id="ARBA00023098"/>
    </source>
</evidence>
<comment type="caution">
    <text evidence="14">The sequence shown here is derived from an EMBL/GenBank/DDBJ whole genome shotgun (WGS) entry which is preliminary data.</text>
</comment>
<name>A0A1D2QR73_9GAMM</name>
<reference evidence="14 15" key="1">
    <citation type="journal article" date="2016" name="Appl. Environ. Microbiol.">
        <title>Lack of Overt Genome Reduction in the Bryostatin-Producing Bryozoan Symbiont "Candidatus Endobugula sertula".</title>
        <authorList>
            <person name="Miller I.J."/>
            <person name="Vanee N."/>
            <person name="Fong S.S."/>
            <person name="Lim-Fong G.E."/>
            <person name="Kwan J.C."/>
        </authorList>
    </citation>
    <scope>NUCLEOTIDE SEQUENCE [LARGE SCALE GENOMIC DNA]</scope>
    <source>
        <strain evidence="14">AB1-4</strain>
    </source>
</reference>
<dbReference type="GO" id="GO:0016020">
    <property type="term" value="C:membrane"/>
    <property type="evidence" value="ECO:0007669"/>
    <property type="project" value="UniProtKB-SubCell"/>
</dbReference>
<dbReference type="Proteomes" id="UP000242502">
    <property type="component" value="Unassembled WGS sequence"/>
</dbReference>
<evidence type="ECO:0000313" key="14">
    <source>
        <dbReference type="EMBL" id="ODS24072.1"/>
    </source>
</evidence>
<protein>
    <recommendedName>
        <fullName evidence="13">Fatty acid desaturase domain-containing protein</fullName>
    </recommendedName>
</protein>
<keyword evidence="9" id="KW-0443">Lipid metabolism</keyword>
<keyword evidence="6 12" id="KW-1133">Transmembrane helix</keyword>
<proteinExistence type="inferred from homology"/>
<evidence type="ECO:0000256" key="1">
    <source>
        <dbReference type="ARBA" id="ARBA00004141"/>
    </source>
</evidence>
<evidence type="ECO:0000256" key="3">
    <source>
        <dbReference type="ARBA" id="ARBA00022516"/>
    </source>
</evidence>
<evidence type="ECO:0000256" key="8">
    <source>
        <dbReference type="ARBA" id="ARBA00023004"/>
    </source>
</evidence>
<sequence>MNLSNKIKVRLQLALLHSPLLFVFIIPWGISELVFLLLMLFLIGAGVELGYHRFFSHRAFKTSRWFQLVLALLGTLSLQRGPLWWAAKHREHHRFADKSRDPHSPDDGFFHSHLWWFYHENMCETEFYRVKDWTTFPELILLDRYSLVVPCLWVAVTALLSWGQFHSHWVYHLGMITMIYLLAVLIIMHVFFYHQ</sequence>
<dbReference type="GO" id="GO:0016717">
    <property type="term" value="F:oxidoreductase activity, acting on paired donors, with oxidation of a pair of donors resulting in the reduction of molecular oxygen to two molecules of water"/>
    <property type="evidence" value="ECO:0007669"/>
    <property type="project" value="InterPro"/>
</dbReference>
<keyword evidence="5" id="KW-0276">Fatty acid metabolism</keyword>
<dbReference type="PANTHER" id="PTHR11351">
    <property type="entry name" value="ACYL-COA DESATURASE"/>
    <property type="match status" value="1"/>
</dbReference>
<feature type="domain" description="Fatty acid desaturase" evidence="13">
    <location>
        <begin position="34"/>
        <end position="187"/>
    </location>
</feature>
<evidence type="ECO:0000256" key="10">
    <source>
        <dbReference type="ARBA" id="ARBA00023136"/>
    </source>
</evidence>
<evidence type="ECO:0000256" key="11">
    <source>
        <dbReference type="ARBA" id="ARBA00023160"/>
    </source>
</evidence>
<dbReference type="STRING" id="62101.AB835_05465"/>
<evidence type="ECO:0000256" key="7">
    <source>
        <dbReference type="ARBA" id="ARBA00023002"/>
    </source>
</evidence>
<keyword evidence="8" id="KW-0408">Iron</keyword>
<keyword evidence="4 12" id="KW-0812">Transmembrane</keyword>
<dbReference type="PANTHER" id="PTHR11351:SF31">
    <property type="entry name" value="DESATURASE 1, ISOFORM A-RELATED"/>
    <property type="match status" value="1"/>
</dbReference>
<evidence type="ECO:0000256" key="4">
    <source>
        <dbReference type="ARBA" id="ARBA00022692"/>
    </source>
</evidence>
<evidence type="ECO:0000313" key="15">
    <source>
        <dbReference type="Proteomes" id="UP000242502"/>
    </source>
</evidence>
<dbReference type="InterPro" id="IPR005804">
    <property type="entry name" value="FA_desaturase_dom"/>
</dbReference>
<gene>
    <name evidence="14" type="ORF">AB835_05465</name>
</gene>
<evidence type="ECO:0000259" key="13">
    <source>
        <dbReference type="Pfam" id="PF00487"/>
    </source>
</evidence>
<evidence type="ECO:0000256" key="6">
    <source>
        <dbReference type="ARBA" id="ARBA00022989"/>
    </source>
</evidence>
<keyword evidence="7" id="KW-0560">Oxidoreductase</keyword>
<comment type="subcellular location">
    <subcellularLocation>
        <location evidence="1">Membrane</location>
        <topology evidence="1">Multi-pass membrane protein</topology>
    </subcellularLocation>
</comment>
<dbReference type="EMBL" id="MDLC01000014">
    <property type="protein sequence ID" value="ODS24072.1"/>
    <property type="molecule type" value="Genomic_DNA"/>
</dbReference>
<accession>A0A1D2QR73</accession>
<feature type="transmembrane region" description="Helical" evidence="12">
    <location>
        <begin position="169"/>
        <end position="193"/>
    </location>
</feature>
<keyword evidence="3" id="KW-0444">Lipid biosynthesis</keyword>
<feature type="transmembrane region" description="Helical" evidence="12">
    <location>
        <begin position="65"/>
        <end position="85"/>
    </location>
</feature>
<dbReference type="Pfam" id="PF00487">
    <property type="entry name" value="FA_desaturase"/>
    <property type="match status" value="1"/>
</dbReference>
<evidence type="ECO:0000256" key="2">
    <source>
        <dbReference type="ARBA" id="ARBA00008749"/>
    </source>
</evidence>
<comment type="similarity">
    <text evidence="2">Belongs to the fatty acid desaturase type 2 family.</text>
</comment>
<keyword evidence="10 12" id="KW-0472">Membrane</keyword>
<organism evidence="14 15">
    <name type="scientific">Candidatus Endobugula sertula</name>
    <name type="common">Bugula neritina bacterial symbiont</name>
    <dbReference type="NCBI Taxonomy" id="62101"/>
    <lineage>
        <taxon>Bacteria</taxon>
        <taxon>Pseudomonadati</taxon>
        <taxon>Pseudomonadota</taxon>
        <taxon>Gammaproteobacteria</taxon>
        <taxon>Cellvibrionales</taxon>
        <taxon>Cellvibrionaceae</taxon>
        <taxon>Candidatus Endobugula</taxon>
    </lineage>
</organism>
<dbReference type="PRINTS" id="PR00075">
    <property type="entry name" value="FACDDSATRASE"/>
</dbReference>
<dbReference type="AlphaFoldDB" id="A0A1D2QR73"/>
<feature type="transmembrane region" description="Helical" evidence="12">
    <location>
        <begin position="145"/>
        <end position="163"/>
    </location>
</feature>